<dbReference type="PANTHER" id="PTHR46193:SF10">
    <property type="entry name" value="6-PHOSPHOGLUCONATE PHOSPHATASE"/>
    <property type="match status" value="1"/>
</dbReference>
<gene>
    <name evidence="5" type="ORF">V6243_03730</name>
</gene>
<proteinExistence type="inferred from homology"/>
<dbReference type="InterPro" id="IPR023198">
    <property type="entry name" value="PGP-like_dom2"/>
</dbReference>
<protein>
    <submittedName>
        <fullName evidence="5">HAD-IA family hydrolase</fullName>
    </submittedName>
</protein>
<dbReference type="RefSeq" id="WP_341541901.1">
    <property type="nucleotide sequence ID" value="NZ_JBAKAP010000003.1"/>
</dbReference>
<organism evidence="5 6">
    <name type="scientific">Cobetia marina</name>
    <name type="common">Deleya marina</name>
    <dbReference type="NCBI Taxonomy" id="28258"/>
    <lineage>
        <taxon>Bacteria</taxon>
        <taxon>Pseudomonadati</taxon>
        <taxon>Pseudomonadota</taxon>
        <taxon>Gammaproteobacteria</taxon>
        <taxon>Oceanospirillales</taxon>
        <taxon>Halomonadaceae</taxon>
        <taxon>Cobetia</taxon>
    </lineage>
</organism>
<accession>A0ABU9GE62</accession>
<dbReference type="SFLD" id="SFLDG01129">
    <property type="entry name" value="C1.5:_HAD__Beta-PGM__Phosphata"/>
    <property type="match status" value="1"/>
</dbReference>
<keyword evidence="3" id="KW-0479">Metal-binding</keyword>
<evidence type="ECO:0000256" key="1">
    <source>
        <dbReference type="ARBA" id="ARBA00001946"/>
    </source>
</evidence>
<dbReference type="InterPro" id="IPR051600">
    <property type="entry name" value="Beta-PGM-like"/>
</dbReference>
<comment type="cofactor">
    <cofactor evidence="1">
        <name>Mg(2+)</name>
        <dbReference type="ChEBI" id="CHEBI:18420"/>
    </cofactor>
</comment>
<dbReference type="Gene3D" id="3.40.50.1000">
    <property type="entry name" value="HAD superfamily/HAD-like"/>
    <property type="match status" value="1"/>
</dbReference>
<name>A0ABU9GE62_COBMA</name>
<dbReference type="Gene3D" id="1.10.150.240">
    <property type="entry name" value="Putative phosphatase, domain 2"/>
    <property type="match status" value="1"/>
</dbReference>
<reference evidence="5 6" key="1">
    <citation type="submission" date="2024-02" db="EMBL/GenBank/DDBJ databases">
        <title>Bacteria isolated from the canopy kelp, Nereocystis luetkeana.</title>
        <authorList>
            <person name="Pfister C.A."/>
            <person name="Younker I.T."/>
            <person name="Light S.H."/>
        </authorList>
    </citation>
    <scope>NUCLEOTIDE SEQUENCE [LARGE SCALE GENOMIC DNA]</scope>
    <source>
        <strain evidence="5 6">TI.5.07</strain>
    </source>
</reference>
<evidence type="ECO:0000256" key="2">
    <source>
        <dbReference type="ARBA" id="ARBA00006171"/>
    </source>
</evidence>
<keyword evidence="4" id="KW-0460">Magnesium</keyword>
<dbReference type="PRINTS" id="PR00413">
    <property type="entry name" value="HADHALOGNASE"/>
</dbReference>
<dbReference type="EMBL" id="JBAKAP010000003">
    <property type="protein sequence ID" value="MEL0615929.1"/>
    <property type="molecule type" value="Genomic_DNA"/>
</dbReference>
<dbReference type="GO" id="GO:0016787">
    <property type="term" value="F:hydrolase activity"/>
    <property type="evidence" value="ECO:0007669"/>
    <property type="project" value="UniProtKB-KW"/>
</dbReference>
<evidence type="ECO:0000313" key="6">
    <source>
        <dbReference type="Proteomes" id="UP001378242"/>
    </source>
</evidence>
<dbReference type="Pfam" id="PF00702">
    <property type="entry name" value="Hydrolase"/>
    <property type="match status" value="1"/>
</dbReference>
<comment type="caution">
    <text evidence="5">The sequence shown here is derived from an EMBL/GenBank/DDBJ whole genome shotgun (WGS) entry which is preliminary data.</text>
</comment>
<dbReference type="NCBIfam" id="TIGR01509">
    <property type="entry name" value="HAD-SF-IA-v3"/>
    <property type="match status" value="1"/>
</dbReference>
<dbReference type="InterPro" id="IPR023214">
    <property type="entry name" value="HAD_sf"/>
</dbReference>
<keyword evidence="6" id="KW-1185">Reference proteome</keyword>
<dbReference type="SFLD" id="SFLDS00003">
    <property type="entry name" value="Haloacid_Dehalogenase"/>
    <property type="match status" value="1"/>
</dbReference>
<dbReference type="SFLD" id="SFLDG01135">
    <property type="entry name" value="C1.5.6:_HAD__Beta-PGM__Phospha"/>
    <property type="match status" value="1"/>
</dbReference>
<dbReference type="NCBIfam" id="TIGR01549">
    <property type="entry name" value="HAD-SF-IA-v1"/>
    <property type="match status" value="1"/>
</dbReference>
<keyword evidence="5" id="KW-0378">Hydrolase</keyword>
<dbReference type="Proteomes" id="UP001378242">
    <property type="component" value="Unassembled WGS sequence"/>
</dbReference>
<evidence type="ECO:0000256" key="4">
    <source>
        <dbReference type="ARBA" id="ARBA00022842"/>
    </source>
</evidence>
<dbReference type="SUPFAM" id="SSF56784">
    <property type="entry name" value="HAD-like"/>
    <property type="match status" value="1"/>
</dbReference>
<dbReference type="PANTHER" id="PTHR46193">
    <property type="entry name" value="6-PHOSPHOGLUCONATE PHOSPHATASE"/>
    <property type="match status" value="1"/>
</dbReference>
<evidence type="ECO:0000256" key="3">
    <source>
        <dbReference type="ARBA" id="ARBA00022723"/>
    </source>
</evidence>
<evidence type="ECO:0000313" key="5">
    <source>
        <dbReference type="EMBL" id="MEL0615929.1"/>
    </source>
</evidence>
<sequence>MAELCLLFDSDGTLVDSEVLLAEALASTLPGYGLPFTAAQYLDHFRGVRFRSIVAELEAHHGALAPERLDEMEARMRATLEDLMAARLTAMPGMPQALAELSGYPCGVVTNGPERKVRLALDTTGLARFFDGHIFSAYTLGVWKPDPRLYRLAAEQMGFAPQRCVVIDDAAVGVKAGLDAGMHVIHFAHHEDGLGTPSGALKMRSARELPALIREISQRVARLNP</sequence>
<dbReference type="InterPro" id="IPR006439">
    <property type="entry name" value="HAD-SF_hydro_IA"/>
</dbReference>
<comment type="similarity">
    <text evidence="2">Belongs to the HAD-like hydrolase superfamily. CbbY/CbbZ/Gph/YieH family.</text>
</comment>
<dbReference type="InterPro" id="IPR036412">
    <property type="entry name" value="HAD-like_sf"/>
</dbReference>